<dbReference type="AlphaFoldDB" id="A0A382AG06"/>
<dbReference type="EMBL" id="UINC01025155">
    <property type="protein sequence ID" value="SVB00221.1"/>
    <property type="molecule type" value="Genomic_DNA"/>
</dbReference>
<proteinExistence type="predicted"/>
<gene>
    <name evidence="2" type="ORF">METZ01_LOCUS153075</name>
</gene>
<accession>A0A382AG06</accession>
<protein>
    <submittedName>
        <fullName evidence="2">Uncharacterized protein</fullName>
    </submittedName>
</protein>
<name>A0A382AG06_9ZZZZ</name>
<organism evidence="2">
    <name type="scientific">marine metagenome</name>
    <dbReference type="NCBI Taxonomy" id="408172"/>
    <lineage>
        <taxon>unclassified sequences</taxon>
        <taxon>metagenomes</taxon>
        <taxon>ecological metagenomes</taxon>
    </lineage>
</organism>
<feature type="region of interest" description="Disordered" evidence="1">
    <location>
        <begin position="1"/>
        <end position="23"/>
    </location>
</feature>
<evidence type="ECO:0000256" key="1">
    <source>
        <dbReference type="SAM" id="MobiDB-lite"/>
    </source>
</evidence>
<sequence length="23" mass="2682">MEKPKNIENSETIRKLDSNAYNS</sequence>
<feature type="compositionally biased region" description="Basic and acidic residues" evidence="1">
    <location>
        <begin position="1"/>
        <end position="17"/>
    </location>
</feature>
<reference evidence="2" key="1">
    <citation type="submission" date="2018-05" db="EMBL/GenBank/DDBJ databases">
        <authorList>
            <person name="Lanie J.A."/>
            <person name="Ng W.-L."/>
            <person name="Kazmierczak K.M."/>
            <person name="Andrzejewski T.M."/>
            <person name="Davidsen T.M."/>
            <person name="Wayne K.J."/>
            <person name="Tettelin H."/>
            <person name="Glass J.I."/>
            <person name="Rusch D."/>
            <person name="Podicherti R."/>
            <person name="Tsui H.-C.T."/>
            <person name="Winkler M.E."/>
        </authorList>
    </citation>
    <scope>NUCLEOTIDE SEQUENCE</scope>
</reference>
<evidence type="ECO:0000313" key="2">
    <source>
        <dbReference type="EMBL" id="SVB00221.1"/>
    </source>
</evidence>